<feature type="region of interest" description="Disordered" evidence="1">
    <location>
        <begin position="75"/>
        <end position="101"/>
    </location>
</feature>
<keyword evidence="6" id="KW-1185">Reference proteome</keyword>
<protein>
    <recommendedName>
        <fullName evidence="7">C2 domain-containing protein</fullName>
    </recommendedName>
</protein>
<dbReference type="Gene3D" id="1.10.357.50">
    <property type="match status" value="1"/>
</dbReference>
<evidence type="ECO:0000256" key="1">
    <source>
        <dbReference type="SAM" id="MobiDB-lite"/>
    </source>
</evidence>
<dbReference type="InterPro" id="IPR014772">
    <property type="entry name" value="Munc13_dom-2"/>
</dbReference>
<dbReference type="PANTHER" id="PTHR47263">
    <property type="entry name" value="ADENYLATE CYCLASE ACTIVATION PROTEIN GIT1"/>
    <property type="match status" value="1"/>
</dbReference>
<dbReference type="eggNOG" id="ENOG502QQWJ">
    <property type="taxonomic scope" value="Eukaryota"/>
</dbReference>
<dbReference type="PROSITE" id="PS51259">
    <property type="entry name" value="MHD2"/>
    <property type="match status" value="1"/>
</dbReference>
<dbReference type="OrthoDB" id="2015333at2759"/>
<dbReference type="PANTHER" id="PTHR47263:SF1">
    <property type="entry name" value="C2 DOMAIN PROTEIN (AFU_ORTHOLOGUE AFUA_7G02350)"/>
    <property type="match status" value="1"/>
</dbReference>
<dbReference type="HOGENOM" id="CLU_003023_1_0_1"/>
<dbReference type="KEGG" id="ctp:CTRG_04395"/>
<dbReference type="InterPro" id="IPR052811">
    <property type="entry name" value="Glucose_resp_signaling"/>
</dbReference>
<dbReference type="GeneID" id="8298627"/>
<name>C5MEA3_CANTT</name>
<dbReference type="STRING" id="294747.C5MEA3"/>
<accession>C5MEA3</accession>
<dbReference type="RefSeq" id="XP_002550098.1">
    <property type="nucleotide sequence ID" value="XM_002550052.1"/>
</dbReference>
<evidence type="ECO:0000259" key="3">
    <source>
        <dbReference type="PROSITE" id="PS51258"/>
    </source>
</evidence>
<evidence type="ECO:0000313" key="6">
    <source>
        <dbReference type="Proteomes" id="UP000002037"/>
    </source>
</evidence>
<dbReference type="Gene3D" id="2.60.40.150">
    <property type="entry name" value="C2 domain"/>
    <property type="match status" value="1"/>
</dbReference>
<feature type="domain" description="MHD2" evidence="4">
    <location>
        <begin position="1051"/>
        <end position="1213"/>
    </location>
</feature>
<dbReference type="SUPFAM" id="SSF49562">
    <property type="entry name" value="C2 domain (Calcium/lipid-binding domain, CaLB)"/>
    <property type="match status" value="1"/>
</dbReference>
<dbReference type="InterPro" id="IPR000008">
    <property type="entry name" value="C2_dom"/>
</dbReference>
<dbReference type="Gene3D" id="1.20.58.1100">
    <property type="match status" value="1"/>
</dbReference>
<dbReference type="InterPro" id="IPR035892">
    <property type="entry name" value="C2_domain_sf"/>
</dbReference>
<reference evidence="5 6" key="1">
    <citation type="journal article" date="2009" name="Nature">
        <title>Evolution of pathogenicity and sexual reproduction in eight Candida genomes.</title>
        <authorList>
            <person name="Butler G."/>
            <person name="Rasmussen M.D."/>
            <person name="Lin M.F."/>
            <person name="Santos M.A."/>
            <person name="Sakthikumar S."/>
            <person name="Munro C.A."/>
            <person name="Rheinbay E."/>
            <person name="Grabherr M."/>
            <person name="Forche A."/>
            <person name="Reedy J.L."/>
            <person name="Agrafioti I."/>
            <person name="Arnaud M.B."/>
            <person name="Bates S."/>
            <person name="Brown A.J."/>
            <person name="Brunke S."/>
            <person name="Costanzo M.C."/>
            <person name="Fitzpatrick D.A."/>
            <person name="de Groot P.W."/>
            <person name="Harris D."/>
            <person name="Hoyer L.L."/>
            <person name="Hube B."/>
            <person name="Klis F.M."/>
            <person name="Kodira C."/>
            <person name="Lennard N."/>
            <person name="Logue M.E."/>
            <person name="Martin R."/>
            <person name="Neiman A.M."/>
            <person name="Nikolaou E."/>
            <person name="Quail M.A."/>
            <person name="Quinn J."/>
            <person name="Santos M.C."/>
            <person name="Schmitzberger F.F."/>
            <person name="Sherlock G."/>
            <person name="Shah P."/>
            <person name="Silverstein K.A."/>
            <person name="Skrzypek M.S."/>
            <person name="Soll D."/>
            <person name="Staggs R."/>
            <person name="Stansfield I."/>
            <person name="Stumpf M.P."/>
            <person name="Sudbery P.E."/>
            <person name="Srikantha T."/>
            <person name="Zeng Q."/>
            <person name="Berman J."/>
            <person name="Berriman M."/>
            <person name="Heitman J."/>
            <person name="Gow N.A."/>
            <person name="Lorenz M.C."/>
            <person name="Birren B.W."/>
            <person name="Kellis M."/>
            <person name="Cuomo C.A."/>
        </authorList>
    </citation>
    <scope>NUCLEOTIDE SEQUENCE [LARGE SCALE GENOMIC DNA]</scope>
    <source>
        <strain evidence="6">ATCC MYA-3404 / T1</strain>
    </source>
</reference>
<dbReference type="InterPro" id="IPR014770">
    <property type="entry name" value="Munc13_1"/>
</dbReference>
<proteinExistence type="predicted"/>
<dbReference type="PROSITE" id="PS51258">
    <property type="entry name" value="MHD1"/>
    <property type="match status" value="1"/>
</dbReference>
<feature type="domain" description="MHD1" evidence="3">
    <location>
        <begin position="645"/>
        <end position="767"/>
    </location>
</feature>
<evidence type="ECO:0000259" key="2">
    <source>
        <dbReference type="PROSITE" id="PS50004"/>
    </source>
</evidence>
<sequence length="1340" mass="152984">MNSRSPIPVRSPPISRRVVSMASTSTIPLAHHSQSMVDKSELYKYVLKIVLLEYSNEARFRTPILDSLIASSGSFNNSGSGGSSSIPRRINNTNGNAGNRSSMVFDQKLPSYAFKNLRVQLNLIMTNQKIVDEKFRRSLLRLYGELLNQDIENELRNIDFLISKFTAFASQELRKVSEFENDDALNKTVFKQTRSFIDLLIELIKNKKDFDSGLISQLNQRKDSFQDKSNSKLIQPEQNQNVKYPTKSYRISDMNKSAIELIKKIFGVDDTQLQQDVFKYKDISLAKPAHNDAKELIKVPISIDNNFVSDVALNQWKERQQNMTNQVINRYKIPADLTLLPLPPLPQGEDFFIIPRNGEARSYFMSLVKLVISLKNQLDFSDPGKPILEKSESDMLNIIARVWHIDYPTRAVAFYSAVQEVNGLVDFPIESDSSKKGSSNSTPVNIPASEKLFHTCKRIVEDDGGLDWDEKQYTWSLEDQQEWIDNLSDTYSQTFVGLRENIQLIFNKTVKPKFGPYLQFLGDYVESDSLFPALVESDLPKKWEKRLKKTLTRVAGSRYEEYLFTIPRDDSINVIHMINVCEALVKDIRDLQKRYKNPLLGFLNVSRSVAAITTGMFASDAQKTIQYIQLVTNNRNERIPYSDALEVYQLLSEIRDIYNQVTPSGSKFNFNLEKFFFPYLKSWVEESDEKIHSIVSEAFKKDDYAPINLDEDQKRNSNAVLDIFSIIKQYLNALKKQNWGDEYQLVTVYTTLLKSISNGAIFYSDEITTKIIKELEPKVEEKEKEELSNQEEKKNWFDGVKNVVSNIQNFKRPEPEVVYNFEPQTCIALNNISSMMHNLTKLEDWLDPESISDSLATYNPNSRTQYLSHVFSLRVVRGENLRAYKDSTSGKINPYVAIRDLDTKKLIGKTRMIEHSPDPYWDEEFEITIPANSSLNTYVTVWDGRFGQHCICGKAPLELNPRKFKHNGIPEEIVLDLDLQGKIIIEVAVESETLDAMFVMGRAYRSLKRAQERSIKLIVEKFSGFISNCFSKQNLKAVCAKGSNPSREEFEASIENLCDYLNMNLSILKEFLMDENFMKVMVETWKHVINSADELMLPNLSKAKIKAEGGSLSLTSSSSSSSSSHYTNTSSWQSMTSKFSNVSLASIGISGMDGPLSIVEIETILQWLNFLCSFFHNEGNGPPMEDLKTDKYQSLLLVPALYDQSDDYLIEEVNNLSSAYVQMLNNRNNIDSYVTTPSSSNARNINNSRSINRAGSLLRNKTINANATAKLRKQAAKEVQESRSDPISSKTLKEDIILRILISRGRKDFVCQRLNQRAKIAYSMATERMVRAVAEKKFTS</sequence>
<evidence type="ECO:0000313" key="5">
    <source>
        <dbReference type="EMBL" id="EER31613.1"/>
    </source>
</evidence>
<gene>
    <name evidence="5" type="ORF">CTRG_04395</name>
</gene>
<feature type="compositionally biased region" description="Polar residues" evidence="1">
    <location>
        <begin position="90"/>
        <end position="101"/>
    </location>
</feature>
<dbReference type="SMART" id="SM00239">
    <property type="entry name" value="C2"/>
    <property type="match status" value="1"/>
</dbReference>
<feature type="domain" description="C2" evidence="2">
    <location>
        <begin position="852"/>
        <end position="973"/>
    </location>
</feature>
<evidence type="ECO:0008006" key="7">
    <source>
        <dbReference type="Google" id="ProtNLM"/>
    </source>
</evidence>
<evidence type="ECO:0000259" key="4">
    <source>
        <dbReference type="PROSITE" id="PS51259"/>
    </source>
</evidence>
<dbReference type="Pfam" id="PF00168">
    <property type="entry name" value="C2"/>
    <property type="match status" value="1"/>
</dbReference>
<dbReference type="VEuPathDB" id="FungiDB:CTRG_04395"/>
<dbReference type="CDD" id="cd04043">
    <property type="entry name" value="C2_Munc13_fungal"/>
    <property type="match status" value="1"/>
</dbReference>
<dbReference type="Proteomes" id="UP000002037">
    <property type="component" value="Unassembled WGS sequence"/>
</dbReference>
<dbReference type="PROSITE" id="PS50004">
    <property type="entry name" value="C2"/>
    <property type="match status" value="1"/>
</dbReference>
<organism evidence="5 6">
    <name type="scientific">Candida tropicalis (strain ATCC MYA-3404 / T1)</name>
    <name type="common">Yeast</name>
    <dbReference type="NCBI Taxonomy" id="294747"/>
    <lineage>
        <taxon>Eukaryota</taxon>
        <taxon>Fungi</taxon>
        <taxon>Dikarya</taxon>
        <taxon>Ascomycota</taxon>
        <taxon>Saccharomycotina</taxon>
        <taxon>Pichiomycetes</taxon>
        <taxon>Debaryomycetaceae</taxon>
        <taxon>Candida/Lodderomyces clade</taxon>
        <taxon>Candida</taxon>
    </lineage>
</organism>
<dbReference type="EMBL" id="GG692400">
    <property type="protein sequence ID" value="EER31613.1"/>
    <property type="molecule type" value="Genomic_DNA"/>
</dbReference>